<comment type="caution">
    <text evidence="10">The sequence shown here is derived from an EMBL/GenBank/DDBJ whole genome shotgun (WGS) entry which is preliminary data.</text>
</comment>
<dbReference type="Pfam" id="PF03704">
    <property type="entry name" value="BTAD"/>
    <property type="match status" value="1"/>
</dbReference>
<dbReference type="InterPro" id="IPR005158">
    <property type="entry name" value="BTAD"/>
</dbReference>
<dbReference type="InterPro" id="IPR047738">
    <property type="entry name" value="SAV_2336-like_N"/>
</dbReference>
<feature type="domain" description="Protein kinase" evidence="8">
    <location>
        <begin position="525"/>
        <end position="834"/>
    </location>
</feature>
<dbReference type="SUPFAM" id="SSF56784">
    <property type="entry name" value="HAD-like"/>
    <property type="match status" value="1"/>
</dbReference>
<evidence type="ECO:0000256" key="5">
    <source>
        <dbReference type="ARBA" id="ARBA00023163"/>
    </source>
</evidence>
<dbReference type="InterPro" id="IPR051677">
    <property type="entry name" value="AfsR-DnrI-RedD_regulator"/>
</dbReference>
<keyword evidence="2" id="KW-0902">Two-component regulatory system</keyword>
<evidence type="ECO:0000256" key="4">
    <source>
        <dbReference type="ARBA" id="ARBA00023125"/>
    </source>
</evidence>
<dbReference type="Gene3D" id="3.30.200.20">
    <property type="entry name" value="Phosphorylase Kinase, domain 1"/>
    <property type="match status" value="1"/>
</dbReference>
<evidence type="ECO:0000256" key="7">
    <source>
        <dbReference type="SAM" id="MobiDB-lite"/>
    </source>
</evidence>
<dbReference type="GO" id="GO:0004672">
    <property type="term" value="F:protein kinase activity"/>
    <property type="evidence" value="ECO:0007669"/>
    <property type="project" value="InterPro"/>
</dbReference>
<dbReference type="SUPFAM" id="SSF48452">
    <property type="entry name" value="TPR-like"/>
    <property type="match status" value="1"/>
</dbReference>
<reference evidence="10" key="2">
    <citation type="submission" date="2020-09" db="EMBL/GenBank/DDBJ databases">
        <authorList>
            <person name="Sun Q."/>
            <person name="Ohkuma M."/>
        </authorList>
    </citation>
    <scope>NUCLEOTIDE SEQUENCE</scope>
    <source>
        <strain evidence="10">JCM 3035</strain>
    </source>
</reference>
<evidence type="ECO:0000259" key="8">
    <source>
        <dbReference type="PROSITE" id="PS50011"/>
    </source>
</evidence>
<dbReference type="PANTHER" id="PTHR35807:SF1">
    <property type="entry name" value="TRANSCRIPTIONAL REGULATOR REDD"/>
    <property type="match status" value="1"/>
</dbReference>
<protein>
    <recommendedName>
        <fullName evidence="12">Serine/threonine protein kinase</fullName>
    </recommendedName>
</protein>
<dbReference type="EMBL" id="BMPQ01000010">
    <property type="protein sequence ID" value="GGK77730.1"/>
    <property type="molecule type" value="Genomic_DNA"/>
</dbReference>
<organism evidence="10 11">
    <name type="scientific">Streptomyces flaveus</name>
    <dbReference type="NCBI Taxonomy" id="66370"/>
    <lineage>
        <taxon>Bacteria</taxon>
        <taxon>Bacillati</taxon>
        <taxon>Actinomycetota</taxon>
        <taxon>Actinomycetes</taxon>
        <taxon>Kitasatosporales</taxon>
        <taxon>Streptomycetaceae</taxon>
        <taxon>Streptomyces</taxon>
        <taxon>Streptomyces aurantiacus group</taxon>
    </lineage>
</organism>
<dbReference type="GO" id="GO:0006355">
    <property type="term" value="P:regulation of DNA-templated transcription"/>
    <property type="evidence" value="ECO:0007669"/>
    <property type="project" value="InterPro"/>
</dbReference>
<dbReference type="SMART" id="SM00220">
    <property type="entry name" value="S_TKc"/>
    <property type="match status" value="1"/>
</dbReference>
<dbReference type="Gene3D" id="1.10.10.10">
    <property type="entry name" value="Winged helix-like DNA-binding domain superfamily/Winged helix DNA-binding domain"/>
    <property type="match status" value="1"/>
</dbReference>
<dbReference type="Pfam" id="PF07714">
    <property type="entry name" value="PK_Tyr_Ser-Thr"/>
    <property type="match status" value="1"/>
</dbReference>
<dbReference type="InterPro" id="IPR023214">
    <property type="entry name" value="HAD_sf"/>
</dbReference>
<dbReference type="RefSeq" id="WP_189323561.1">
    <property type="nucleotide sequence ID" value="NZ_BMPQ01000010.1"/>
</dbReference>
<dbReference type="SUPFAM" id="SSF46894">
    <property type="entry name" value="C-terminal effector domain of the bipartite response regulators"/>
    <property type="match status" value="1"/>
</dbReference>
<keyword evidence="3" id="KW-0805">Transcription regulation</keyword>
<evidence type="ECO:0000256" key="6">
    <source>
        <dbReference type="PROSITE-ProRule" id="PRU01091"/>
    </source>
</evidence>
<gene>
    <name evidence="10" type="ORF">GCM10010094_43670</name>
</gene>
<dbReference type="GO" id="GO:0003677">
    <property type="term" value="F:DNA binding"/>
    <property type="evidence" value="ECO:0007669"/>
    <property type="project" value="UniProtKB-UniRule"/>
</dbReference>
<dbReference type="PANTHER" id="PTHR35807">
    <property type="entry name" value="TRANSCRIPTIONAL REGULATOR REDD-RELATED"/>
    <property type="match status" value="1"/>
</dbReference>
<dbReference type="InterPro" id="IPR001245">
    <property type="entry name" value="Ser-Thr/Tyr_kinase_cat_dom"/>
</dbReference>
<dbReference type="SUPFAM" id="SSF56112">
    <property type="entry name" value="Protein kinase-like (PK-like)"/>
    <property type="match status" value="1"/>
</dbReference>
<feature type="region of interest" description="Disordered" evidence="7">
    <location>
        <begin position="51"/>
        <end position="129"/>
    </location>
</feature>
<dbReference type="InterPro" id="IPR036388">
    <property type="entry name" value="WH-like_DNA-bd_sf"/>
</dbReference>
<dbReference type="CDD" id="cd01427">
    <property type="entry name" value="HAD_like"/>
    <property type="match status" value="1"/>
</dbReference>
<dbReference type="PROSITE" id="PS51755">
    <property type="entry name" value="OMPR_PHOB"/>
    <property type="match status" value="1"/>
</dbReference>
<reference evidence="10" key="1">
    <citation type="journal article" date="2014" name="Int. J. Syst. Evol. Microbiol.">
        <title>Complete genome sequence of Corynebacterium casei LMG S-19264T (=DSM 44701T), isolated from a smear-ripened cheese.</title>
        <authorList>
            <consortium name="US DOE Joint Genome Institute (JGI-PGF)"/>
            <person name="Walter F."/>
            <person name="Albersmeier A."/>
            <person name="Kalinowski J."/>
            <person name="Ruckert C."/>
        </authorList>
    </citation>
    <scope>NUCLEOTIDE SEQUENCE</scope>
    <source>
        <strain evidence="10">JCM 3035</strain>
    </source>
</reference>
<feature type="domain" description="OmpR/PhoB-type" evidence="9">
    <location>
        <begin position="754"/>
        <end position="850"/>
    </location>
</feature>
<dbReference type="Gene3D" id="3.40.50.1000">
    <property type="entry name" value="HAD superfamily/HAD-like"/>
    <property type="match status" value="1"/>
</dbReference>
<evidence type="ECO:0000256" key="1">
    <source>
        <dbReference type="ARBA" id="ARBA00005820"/>
    </source>
</evidence>
<dbReference type="InterPro" id="IPR011990">
    <property type="entry name" value="TPR-like_helical_dom_sf"/>
</dbReference>
<evidence type="ECO:0000256" key="2">
    <source>
        <dbReference type="ARBA" id="ARBA00023012"/>
    </source>
</evidence>
<feature type="region of interest" description="Disordered" evidence="7">
    <location>
        <begin position="1340"/>
        <end position="1359"/>
    </location>
</feature>
<dbReference type="NCBIfam" id="NF041121">
    <property type="entry name" value="SAV_2336_NTERM"/>
    <property type="match status" value="1"/>
</dbReference>
<dbReference type="InterPro" id="IPR000719">
    <property type="entry name" value="Prot_kinase_dom"/>
</dbReference>
<dbReference type="Gene3D" id="1.25.40.10">
    <property type="entry name" value="Tetratricopeptide repeat domain"/>
    <property type="match status" value="1"/>
</dbReference>
<comment type="similarity">
    <text evidence="1">Belongs to the AfsR/DnrI/RedD regulatory family.</text>
</comment>
<keyword evidence="11" id="KW-1185">Reference proteome</keyword>
<dbReference type="InterPro" id="IPR001867">
    <property type="entry name" value="OmpR/PhoB-type_DNA-bd"/>
</dbReference>
<dbReference type="InterPro" id="IPR036412">
    <property type="entry name" value="HAD-like_sf"/>
</dbReference>
<proteinExistence type="inferred from homology"/>
<feature type="DNA-binding region" description="OmpR/PhoB-type" evidence="6">
    <location>
        <begin position="754"/>
        <end position="850"/>
    </location>
</feature>
<evidence type="ECO:0000256" key="3">
    <source>
        <dbReference type="ARBA" id="ARBA00023015"/>
    </source>
</evidence>
<evidence type="ECO:0008006" key="12">
    <source>
        <dbReference type="Google" id="ProtNLM"/>
    </source>
</evidence>
<dbReference type="GO" id="GO:0005524">
    <property type="term" value="F:ATP binding"/>
    <property type="evidence" value="ECO:0007669"/>
    <property type="project" value="InterPro"/>
</dbReference>
<accession>A0A917QZQ7</accession>
<evidence type="ECO:0000313" key="11">
    <source>
        <dbReference type="Proteomes" id="UP000637788"/>
    </source>
</evidence>
<dbReference type="GO" id="GO:0000160">
    <property type="term" value="P:phosphorelay signal transduction system"/>
    <property type="evidence" value="ECO:0007669"/>
    <property type="project" value="UniProtKB-KW"/>
</dbReference>
<dbReference type="Proteomes" id="UP000637788">
    <property type="component" value="Unassembled WGS sequence"/>
</dbReference>
<dbReference type="Gene3D" id="1.10.510.10">
    <property type="entry name" value="Transferase(Phosphotransferase) domain 1"/>
    <property type="match status" value="1"/>
</dbReference>
<dbReference type="InterPro" id="IPR011009">
    <property type="entry name" value="Kinase-like_dom_sf"/>
</dbReference>
<dbReference type="Pfam" id="PF00702">
    <property type="entry name" value="Hydrolase"/>
    <property type="match status" value="1"/>
</dbReference>
<name>A0A917QZQ7_9ACTN</name>
<sequence>MSDPVAADGSGGTGAARLAELLAEVSGGDLPTSVELAELLWLARHMKEPEPAAPFADLSPVRPERAEPEPVAPPLAAGGPSQPHVPDAAPPPEPERRPDGRVPLRLPGPGAPDEPRDPNGSYTSLLAPAPPMLTRPLALQRALRPLKRRVPAPVGKELDEEATAHRIARLGAAPRWWLPVLRPATERWLTLHLVYDAGPTMPVWRPLVRELHTALAQSGIFRTVELHRLEADGTVRRPGSQESYADGRTVTLLVSDCMGPQWRDGPAGTRWYGTLRRWARRMPVAVIQPLPERLWRTTALPASTAQIVAPSPAAPNSAYDVDAYAADHPLPGTLPLPVLEPSAPWLANWSALLADAGKLPGSVALLGHTPPPAPLDEHGRSEVEQLSPEELILRFRSIASPEAYRLAGHLAVGRPELPVMRLVQAAIEQNPQPQHLAEVILSGVLTAIPGPPGSYAFRPGVRELLLRTLPRTAHGRTSELLARVGALIDARAGVTAGEFRVLAPGGGGEAAGGEPFAAVREESVRRLGGAAGSGTAGLVLGRYRIVRQLGWRGGPVMRAEDTRSGRTVAVYRCPVEPTRHEQFLDAARALAAVDSEHVVAVHDFGVEDEVAYLVTEFVEGVTVAELTAEGGFRLPFWTLAPLAQQVARGLKAVHAQGMAHGRLTPNGLLVRPDGTVKITHFSLRHVDELEESKDLDDFGRLLTELAGGTPELIGVPEWFLPVFAQAADHLRSPVLHLQRQARDRLLDPTFDSALDAITADRYRYRLLGTVRIDRGDRVLPSGSPDEQALLCLLLLKPGRSVPYDELIEGLWGRRLPKNAGPRISAYASRLRNTLGPGVLATTAEGYALHAPPGTIDLSRCEALVAQVKSHRDDGDPAAARAAVQQALDLWYGDPLDQVPGPAAKAARARLRALRLTLCATRAELDLELGHFEQAAQDLDELLRTHPERADFRRLHILALKEQGRVAEAMESYEAYEEARNQQHREPNPTLQALYRELHTAPERGRATIVAEFTDPGEHRLAHSVLGRSLTWLLSLTELAPNQYEVLARDNGYLVITEPEASVLPVLSAVFRELPSALLELEAPPKVRVTFWHTAQFARADRPTTQPDIQAALGHSAADIMVVLSPVLHQELMRGSTSLDPARFLPLHRESHGESADGTAIAWYCPLELLERAPAPQPEERDLVRGPFTTRNLGAISPPEPGRTAVVLSEPGGPLILLDRDGPYGERMPRPRTTFYEVDLTTHQASYDVPLPSSGGGTFTASVELSWHVADPVAFVRGETADVSGRLLDHFVRDAGRITRRHPLRRTGAAQHAVRDGLRNWPVPGLSVACSIRLTPEGERPVAPQALRSPRAPKPVAPTAAEPARSLVTLLTDAECVLLGFDGPVARLFTTLEKLAGPKGRKVLPAEDTGAGASRVARDLAALLVELRHPDEALSGDRLLPQGMPVTPLEGYANPLDLLRAFAHHRLGTDLRRELDRIEQHSALTARPTPHADALVRTLAATGRGPAIVSDNSHRAVTTYLESRGLIGSATGGVHGRALDLTLLMPHPDCLLRALEQLDASASEAVLIGSSVAELTAANAIGLPFIGYAHNSDREGRLTRAGCQQTVSSLAPVLEVIRAAG</sequence>
<dbReference type="InterPro" id="IPR016032">
    <property type="entry name" value="Sig_transdc_resp-reg_C-effctor"/>
</dbReference>
<keyword evidence="5" id="KW-0804">Transcription</keyword>
<feature type="compositionally biased region" description="Basic and acidic residues" evidence="7">
    <location>
        <begin position="93"/>
        <end position="102"/>
    </location>
</feature>
<dbReference type="SMART" id="SM00862">
    <property type="entry name" value="Trans_reg_C"/>
    <property type="match status" value="1"/>
</dbReference>
<dbReference type="PROSITE" id="PS50011">
    <property type="entry name" value="PROTEIN_KINASE_DOM"/>
    <property type="match status" value="1"/>
</dbReference>
<keyword evidence="4 6" id="KW-0238">DNA-binding</keyword>
<evidence type="ECO:0000259" key="9">
    <source>
        <dbReference type="PROSITE" id="PS51755"/>
    </source>
</evidence>
<dbReference type="SMART" id="SM01043">
    <property type="entry name" value="BTAD"/>
    <property type="match status" value="1"/>
</dbReference>
<evidence type="ECO:0000313" key="10">
    <source>
        <dbReference type="EMBL" id="GGK77730.1"/>
    </source>
</evidence>